<feature type="transmembrane region" description="Helical" evidence="1">
    <location>
        <begin position="12"/>
        <end position="35"/>
    </location>
</feature>
<gene>
    <name evidence="2" type="ORF">CAL65_22395</name>
</gene>
<evidence type="ECO:0000313" key="3">
    <source>
        <dbReference type="Proteomes" id="UP000256763"/>
    </source>
</evidence>
<keyword evidence="1" id="KW-1133">Transmembrane helix</keyword>
<proteinExistence type="predicted"/>
<dbReference type="AlphaFoldDB" id="A0A3E0WF12"/>
<organism evidence="2 3">
    <name type="scientific">Alkalilimnicola ehrlichii</name>
    <dbReference type="NCBI Taxonomy" id="351052"/>
    <lineage>
        <taxon>Bacteria</taxon>
        <taxon>Pseudomonadati</taxon>
        <taxon>Pseudomonadota</taxon>
        <taxon>Gammaproteobacteria</taxon>
        <taxon>Chromatiales</taxon>
        <taxon>Ectothiorhodospiraceae</taxon>
        <taxon>Alkalilimnicola</taxon>
    </lineage>
</organism>
<dbReference type="Proteomes" id="UP000256763">
    <property type="component" value="Unassembled WGS sequence"/>
</dbReference>
<comment type="caution">
    <text evidence="2">The sequence shown here is derived from an EMBL/GenBank/DDBJ whole genome shotgun (WGS) entry which is preliminary data.</text>
</comment>
<evidence type="ECO:0000313" key="2">
    <source>
        <dbReference type="EMBL" id="RFA31540.1"/>
    </source>
</evidence>
<keyword evidence="1" id="KW-0812">Transmembrane</keyword>
<accession>A0A3E0WF12</accession>
<reference evidence="3" key="1">
    <citation type="submission" date="2017-05" db="EMBL/GenBank/DDBJ databases">
        <authorList>
            <person name="Sharma S."/>
            <person name="Sidhu C."/>
            <person name="Pinnaka A.K."/>
        </authorList>
    </citation>
    <scope>NUCLEOTIDE SEQUENCE [LARGE SCALE GENOMIC DNA]</scope>
    <source>
        <strain evidence="3">AK93</strain>
    </source>
</reference>
<sequence length="727" mass="78992">MDFTGQQRALKCLLGVLFIAVASIYTTVSLASSYMPQPRAVVGSVYARSLILGENGEPIFAQFDSQGNVVDVIGEAVGELAGARVMSAAEYRAHADAYTSFMDQHRDGQARGAVPMSRAAYEAASFSTFHDNQAVNKPALRWPGTRSVLTRGPLTLATPDTNPVLLESPIDLTNLAILEPSTQSVLLDVNGRVLRQSDYTLGYRSSYFVQGPEQPDECTIDVAYEPGGDNRVIGRRRGEDALCGPVPGAEISMWSAYGEVQTVTDTDGQFRLNYMRSGCPGFDIEFTYIVFQKIFYSHFHPRAQAPRFHYQQRDIYDHCLGSHVKALAGGLVGIGVYLHVEGIIAGAGVHVPDLSFPIDVTALVGQADISNSQLGGGPVERGPTTYGVNVPGFEQVPPEGWDFNGDGQADHVEPWGEEWGVWLQGRRPEDGDGAGNPLPPDFTIQPHASPDFAHQGLLERLSLADLKETDLYVFRAATGDLIAERQGLDEFDLDPDINRLYISLLLPSGDITVGTQRRLSTPYESGLSYSPEFLKIRDIDQLRPGEAVQVVAINRKTGYIGTATTTLTPPTGGMIDVRINGLQLGPPNLKVRVERKAAIGEQDNYLVGFEGAGLSSDIHVAVITEWYDHDGTPLPASLPGFTGRLARTVADRQLGGGVAHFPIQPGRHTQMLRLQGVDLLANHYYLHVNAQPYHEGTPDFGGTGAGDGLLSFRPRYYVPVKVAIFDE</sequence>
<evidence type="ECO:0000256" key="1">
    <source>
        <dbReference type="SAM" id="Phobius"/>
    </source>
</evidence>
<protein>
    <submittedName>
        <fullName evidence="2">Uncharacterized protein</fullName>
    </submittedName>
</protein>
<feature type="non-terminal residue" evidence="2">
    <location>
        <position position="727"/>
    </location>
</feature>
<name>A0A3E0WF12_9GAMM</name>
<keyword evidence="1" id="KW-0472">Membrane</keyword>
<dbReference type="EMBL" id="NFZW01000051">
    <property type="protein sequence ID" value="RFA31540.1"/>
    <property type="molecule type" value="Genomic_DNA"/>
</dbReference>
<keyword evidence="3" id="KW-1185">Reference proteome</keyword>
<dbReference type="RefSeq" id="WP_147305586.1">
    <property type="nucleotide sequence ID" value="NZ_NFZW01000051.1"/>
</dbReference>